<evidence type="ECO:0000256" key="3">
    <source>
        <dbReference type="ARBA" id="ARBA00022898"/>
    </source>
</evidence>
<dbReference type="NCBIfam" id="TIGR00260">
    <property type="entry name" value="thrC"/>
    <property type="match status" value="1"/>
</dbReference>
<evidence type="ECO:0000256" key="6">
    <source>
        <dbReference type="PIRSR" id="PIRSR604450-51"/>
    </source>
</evidence>
<dbReference type="GO" id="GO:0009088">
    <property type="term" value="P:threonine biosynthetic process"/>
    <property type="evidence" value="ECO:0007669"/>
    <property type="project" value="UniProtKB-UniRule"/>
</dbReference>
<dbReference type="AlphaFoldDB" id="A0A7Z7LHI3"/>
<dbReference type="PANTHER" id="PTHR48078:SF6">
    <property type="entry name" value="L-THREONINE DEHYDRATASE CATABOLIC TDCB"/>
    <property type="match status" value="1"/>
</dbReference>
<dbReference type="KEGG" id="minf:MESINF_2771"/>
<dbReference type="Pfam" id="PF00291">
    <property type="entry name" value="PALP"/>
    <property type="match status" value="1"/>
</dbReference>
<evidence type="ECO:0000313" key="8">
    <source>
        <dbReference type="EMBL" id="SSC14211.1"/>
    </source>
</evidence>
<proteinExistence type="inferred from homology"/>
<evidence type="ECO:0000313" key="9">
    <source>
        <dbReference type="Proteomes" id="UP000250796"/>
    </source>
</evidence>
<dbReference type="CDD" id="cd01563">
    <property type="entry name" value="Thr-synth_1"/>
    <property type="match status" value="1"/>
</dbReference>
<evidence type="ECO:0000256" key="5">
    <source>
        <dbReference type="NCBIfam" id="TIGR00260"/>
    </source>
</evidence>
<gene>
    <name evidence="8" type="ORF">MESINF_2771</name>
</gene>
<dbReference type="GO" id="GO:0004794">
    <property type="term" value="F:threonine deaminase activity"/>
    <property type="evidence" value="ECO:0007669"/>
    <property type="project" value="TreeGrafter"/>
</dbReference>
<dbReference type="InterPro" id="IPR050147">
    <property type="entry name" value="Ser/Thr_Dehydratase"/>
</dbReference>
<keyword evidence="3 6" id="KW-0663">Pyridoxal phosphate</keyword>
<feature type="modified residue" description="N6-(pyridoxal phosphate)lysine" evidence="6">
    <location>
        <position position="113"/>
    </location>
</feature>
<protein>
    <recommendedName>
        <fullName evidence="5">Threonine synthase</fullName>
        <ecNumber evidence="5">4.2.3.1</ecNumber>
    </recommendedName>
</protein>
<dbReference type="Gene3D" id="3.40.50.1100">
    <property type="match status" value="2"/>
</dbReference>
<keyword evidence="4" id="KW-0456">Lyase</keyword>
<evidence type="ECO:0000256" key="4">
    <source>
        <dbReference type="ARBA" id="ARBA00023239"/>
    </source>
</evidence>
<comment type="similarity">
    <text evidence="2">Belongs to the threonine synthase family.</text>
</comment>
<evidence type="ECO:0000256" key="1">
    <source>
        <dbReference type="ARBA" id="ARBA00001933"/>
    </source>
</evidence>
<keyword evidence="9" id="KW-1185">Reference proteome</keyword>
<dbReference type="GO" id="GO:0004795">
    <property type="term" value="F:threonine synthase activity"/>
    <property type="evidence" value="ECO:0007669"/>
    <property type="project" value="UniProtKB-UniRule"/>
</dbReference>
<dbReference type="InterPro" id="IPR001926">
    <property type="entry name" value="TrpB-like_PALP"/>
</dbReference>
<evidence type="ECO:0000256" key="2">
    <source>
        <dbReference type="ARBA" id="ARBA00005517"/>
    </source>
</evidence>
<name>A0A7Z7LHI3_9BACT</name>
<dbReference type="EMBL" id="LS974202">
    <property type="protein sequence ID" value="SSC14211.1"/>
    <property type="molecule type" value="Genomic_DNA"/>
</dbReference>
<feature type="domain" description="Tryptophan synthase beta chain-like PALP" evidence="7">
    <location>
        <begin position="77"/>
        <end position="379"/>
    </location>
</feature>
<comment type="cofactor">
    <cofactor evidence="1 6">
        <name>pyridoxal 5'-phosphate</name>
        <dbReference type="ChEBI" id="CHEBI:597326"/>
    </cofactor>
</comment>
<dbReference type="GO" id="GO:0006565">
    <property type="term" value="P:L-serine catabolic process"/>
    <property type="evidence" value="ECO:0007669"/>
    <property type="project" value="TreeGrafter"/>
</dbReference>
<dbReference type="SUPFAM" id="SSF53686">
    <property type="entry name" value="Tryptophan synthase beta subunit-like PLP-dependent enzymes"/>
    <property type="match status" value="1"/>
</dbReference>
<evidence type="ECO:0000259" key="7">
    <source>
        <dbReference type="Pfam" id="PF00291"/>
    </source>
</evidence>
<accession>A0A7Z7LHI3</accession>
<dbReference type="RefSeq" id="WP_169700606.1">
    <property type="nucleotide sequence ID" value="NZ_LS974202.1"/>
</dbReference>
<reference evidence="8 9" key="1">
    <citation type="submission" date="2017-01" db="EMBL/GenBank/DDBJ databases">
        <authorList>
            <person name="Erauso G."/>
        </authorList>
    </citation>
    <scope>NUCLEOTIDE SEQUENCE [LARGE SCALE GENOMIC DNA]</scope>
    <source>
        <strain evidence="8">MESINF1</strain>
    </source>
</reference>
<dbReference type="GO" id="GO:0006567">
    <property type="term" value="P:L-threonine catabolic process"/>
    <property type="evidence" value="ECO:0007669"/>
    <property type="project" value="TreeGrafter"/>
</dbReference>
<dbReference type="Proteomes" id="UP000250796">
    <property type="component" value="Chromosome MESINF"/>
</dbReference>
<sequence length="416" mass="45388">MSKYRLRCITCSQEYDPAEVEYTCPVCGDRKGTLEVIYDFDIVRREYSRNRFDLGKNGIWAFDFLLPFEGDHFKPNLLVGNTPLYRCDNLSRKYGVGEVFIKDDGRNPTASFKDRASSVVVAKAVEKGYGTVFCASTGNAASSLSGMAAVSGLESVIFVPATAPQAKLTQLQVYGSKVLAIEDSYDRAFDLSMEIGLSRGWYCRNSAINPYLLEGKKTCALELAFSMIGGLPDYVFVSAGDGTVLSSFHKGFDDLREMGVIDRLPIIVGVQASGAAAIKKTYEAGFPFEPIDIRANSVADSICVGKPRDVVKACCYTHKNKGMLIDVSDKEILEGIIEMARESGVFAEPAGATALAGFKKCARQGLLARDSRVVVVVTGNGLKDLKSPSSIMPELRRLSPEREVIEEAIGEDRFQA</sequence>
<dbReference type="InterPro" id="IPR036052">
    <property type="entry name" value="TrpB-like_PALP_sf"/>
</dbReference>
<dbReference type="GO" id="GO:0009097">
    <property type="term" value="P:isoleucine biosynthetic process"/>
    <property type="evidence" value="ECO:0007669"/>
    <property type="project" value="TreeGrafter"/>
</dbReference>
<dbReference type="GO" id="GO:0003941">
    <property type="term" value="F:L-serine ammonia-lyase activity"/>
    <property type="evidence" value="ECO:0007669"/>
    <property type="project" value="TreeGrafter"/>
</dbReference>
<dbReference type="InterPro" id="IPR004450">
    <property type="entry name" value="Thr_synthase-like"/>
</dbReference>
<organism evidence="8 9">
    <name type="scientific">Mesotoga infera</name>
    <dbReference type="NCBI Taxonomy" id="1236046"/>
    <lineage>
        <taxon>Bacteria</taxon>
        <taxon>Thermotogati</taxon>
        <taxon>Thermotogota</taxon>
        <taxon>Thermotogae</taxon>
        <taxon>Kosmotogales</taxon>
        <taxon>Kosmotogaceae</taxon>
        <taxon>Mesotoga</taxon>
    </lineage>
</organism>
<dbReference type="PANTHER" id="PTHR48078">
    <property type="entry name" value="THREONINE DEHYDRATASE, MITOCHONDRIAL-RELATED"/>
    <property type="match status" value="1"/>
</dbReference>
<dbReference type="EC" id="4.2.3.1" evidence="5"/>